<organism evidence="11 12">
    <name type="scientific">Litoreibacter ascidiaceicola</name>
    <dbReference type="NCBI Taxonomy" id="1486859"/>
    <lineage>
        <taxon>Bacteria</taxon>
        <taxon>Pseudomonadati</taxon>
        <taxon>Pseudomonadota</taxon>
        <taxon>Alphaproteobacteria</taxon>
        <taxon>Rhodobacterales</taxon>
        <taxon>Roseobacteraceae</taxon>
        <taxon>Litoreibacter</taxon>
    </lineage>
</organism>
<evidence type="ECO:0000313" key="12">
    <source>
        <dbReference type="Proteomes" id="UP000184144"/>
    </source>
</evidence>
<keyword evidence="3" id="KW-0050">Antiport</keyword>
<feature type="transmembrane region" description="Helical" evidence="9">
    <location>
        <begin position="312"/>
        <end position="331"/>
    </location>
</feature>
<dbReference type="Pfam" id="PF00999">
    <property type="entry name" value="Na_H_Exchanger"/>
    <property type="match status" value="1"/>
</dbReference>
<protein>
    <submittedName>
        <fullName evidence="11">Sodium/proton antiporter, CPA1 family</fullName>
    </submittedName>
</protein>
<accession>A0A1M4UXC1</accession>
<keyword evidence="2" id="KW-0813">Transport</keyword>
<keyword evidence="4" id="KW-1003">Cell membrane</keyword>
<evidence type="ECO:0000256" key="6">
    <source>
        <dbReference type="ARBA" id="ARBA00022989"/>
    </source>
</evidence>
<evidence type="ECO:0000256" key="2">
    <source>
        <dbReference type="ARBA" id="ARBA00022448"/>
    </source>
</evidence>
<evidence type="ECO:0000259" key="10">
    <source>
        <dbReference type="Pfam" id="PF00999"/>
    </source>
</evidence>
<feature type="transmembrane region" description="Helical" evidence="9">
    <location>
        <begin position="343"/>
        <end position="361"/>
    </location>
</feature>
<evidence type="ECO:0000256" key="4">
    <source>
        <dbReference type="ARBA" id="ARBA00022475"/>
    </source>
</evidence>
<name>A0A1M4UXC1_9RHOB</name>
<dbReference type="InterPro" id="IPR038770">
    <property type="entry name" value="Na+/solute_symporter_sf"/>
</dbReference>
<dbReference type="InterPro" id="IPR006153">
    <property type="entry name" value="Cation/H_exchanger_TM"/>
</dbReference>
<keyword evidence="12" id="KW-1185">Reference proteome</keyword>
<feature type="domain" description="Cation/H+ exchanger transmembrane" evidence="10">
    <location>
        <begin position="29"/>
        <end position="398"/>
    </location>
</feature>
<proteinExistence type="predicted"/>
<evidence type="ECO:0000256" key="8">
    <source>
        <dbReference type="ARBA" id="ARBA00023136"/>
    </source>
</evidence>
<dbReference type="OrthoDB" id="9810860at2"/>
<dbReference type="PANTHER" id="PTHR32507:SF8">
    <property type="entry name" value="CNH1P"/>
    <property type="match status" value="1"/>
</dbReference>
<dbReference type="GO" id="GO:0015297">
    <property type="term" value="F:antiporter activity"/>
    <property type="evidence" value="ECO:0007669"/>
    <property type="project" value="UniProtKB-KW"/>
</dbReference>
<feature type="transmembrane region" description="Helical" evidence="9">
    <location>
        <begin position="166"/>
        <end position="184"/>
    </location>
</feature>
<feature type="transmembrane region" description="Helical" evidence="9">
    <location>
        <begin position="282"/>
        <end position="300"/>
    </location>
</feature>
<evidence type="ECO:0000256" key="7">
    <source>
        <dbReference type="ARBA" id="ARBA00023065"/>
    </source>
</evidence>
<dbReference type="Gene3D" id="1.20.1530.20">
    <property type="match status" value="1"/>
</dbReference>
<dbReference type="EMBL" id="FQUV01000002">
    <property type="protein sequence ID" value="SHE61374.1"/>
    <property type="molecule type" value="Genomic_DNA"/>
</dbReference>
<evidence type="ECO:0000256" key="1">
    <source>
        <dbReference type="ARBA" id="ARBA00004651"/>
    </source>
</evidence>
<dbReference type="PANTHER" id="PTHR32507">
    <property type="entry name" value="NA(+)/H(+) ANTIPORTER 1"/>
    <property type="match status" value="1"/>
</dbReference>
<keyword evidence="5 9" id="KW-0812">Transmembrane</keyword>
<comment type="subcellular location">
    <subcellularLocation>
        <location evidence="1">Cell membrane</location>
        <topology evidence="1">Multi-pass membrane protein</topology>
    </subcellularLocation>
</comment>
<keyword evidence="7" id="KW-0406">Ion transport</keyword>
<feature type="transmembrane region" description="Helical" evidence="9">
    <location>
        <begin position="196"/>
        <end position="214"/>
    </location>
</feature>
<gene>
    <name evidence="11" type="ORF">SAMN05444273_10258</name>
</gene>
<feature type="transmembrane region" description="Helical" evidence="9">
    <location>
        <begin position="226"/>
        <end position="245"/>
    </location>
</feature>
<evidence type="ECO:0000313" key="11">
    <source>
        <dbReference type="EMBL" id="SHE61374.1"/>
    </source>
</evidence>
<dbReference type="Proteomes" id="UP000184144">
    <property type="component" value="Unassembled WGS sequence"/>
</dbReference>
<keyword evidence="6 9" id="KW-1133">Transmembrane helix</keyword>
<evidence type="ECO:0000256" key="5">
    <source>
        <dbReference type="ARBA" id="ARBA00022692"/>
    </source>
</evidence>
<keyword evidence="8 9" id="KW-0472">Membrane</keyword>
<dbReference type="STRING" id="1486859.SAMN05444273_10258"/>
<dbReference type="AlphaFoldDB" id="A0A1M4UXC1"/>
<feature type="transmembrane region" description="Helical" evidence="9">
    <location>
        <begin position="6"/>
        <end position="25"/>
    </location>
</feature>
<evidence type="ECO:0000256" key="9">
    <source>
        <dbReference type="SAM" id="Phobius"/>
    </source>
</evidence>
<sequence>MEALHWSTDLIVLSVLASIFIYSLLTNAIAKTIVTLPIIFMVIGYLCARPIEALAEPEILAEGKRFLAEITLVLVLFSDASHVRFRTLRRNFKTPLRMLIIGLPLTIGLGMMVAYLLNPESGLAMALLTAAVLTPTDAALGQTVVSSPDVPESLRQTINVESGLNDGLVLPFVLFGAIMASAGLEGANTDGLASSAMLQVVLGPIVGITFGWIFAKSMDAAQDYELMAEAAGGVAFLAVAFSAFIGAEIVGGNGFIAAFVAGMVFGNTYKHEIRFIGEFMEGVGQLLTMFAFLVFGALLLPDGLEHVTWEAVVLAALFLTVVRMLPIWLSLLGTGLALREKLFLGWFGPRGLASILFTLIMMDEFDFLGEQELLACVSMTVFMSIILHGVSAAPLSKWIGRVARNNASPSGSADG</sequence>
<dbReference type="GO" id="GO:1902600">
    <property type="term" value="P:proton transmembrane transport"/>
    <property type="evidence" value="ECO:0007669"/>
    <property type="project" value="InterPro"/>
</dbReference>
<feature type="transmembrane region" description="Helical" evidence="9">
    <location>
        <begin position="373"/>
        <end position="395"/>
    </location>
</feature>
<dbReference type="GO" id="GO:0005886">
    <property type="term" value="C:plasma membrane"/>
    <property type="evidence" value="ECO:0007669"/>
    <property type="project" value="UniProtKB-SubCell"/>
</dbReference>
<reference evidence="12" key="1">
    <citation type="submission" date="2016-11" db="EMBL/GenBank/DDBJ databases">
        <authorList>
            <person name="Varghese N."/>
            <person name="Submissions S."/>
        </authorList>
    </citation>
    <scope>NUCLEOTIDE SEQUENCE [LARGE SCALE GENOMIC DNA]</scope>
    <source>
        <strain evidence="12">DSM 100566</strain>
    </source>
</reference>
<evidence type="ECO:0000256" key="3">
    <source>
        <dbReference type="ARBA" id="ARBA00022449"/>
    </source>
</evidence>
<dbReference type="RefSeq" id="WP_073140736.1">
    <property type="nucleotide sequence ID" value="NZ_FQUV01000002.1"/>
</dbReference>
<feature type="transmembrane region" description="Helical" evidence="9">
    <location>
        <begin position="97"/>
        <end position="117"/>
    </location>
</feature>